<dbReference type="InterPro" id="IPR050245">
    <property type="entry name" value="PrsA_foldase"/>
</dbReference>
<evidence type="ECO:0000256" key="4">
    <source>
        <dbReference type="ARBA" id="ARBA00023110"/>
    </source>
</evidence>
<dbReference type="Gene3D" id="3.10.50.40">
    <property type="match status" value="2"/>
</dbReference>
<dbReference type="InterPro" id="IPR027304">
    <property type="entry name" value="Trigger_fact/SurA_dom_sf"/>
</dbReference>
<dbReference type="Pfam" id="PF13624">
    <property type="entry name" value="SurA_N_3"/>
    <property type="match status" value="1"/>
</dbReference>
<comment type="catalytic activity">
    <reaction evidence="1">
        <text>[protein]-peptidylproline (omega=180) = [protein]-peptidylproline (omega=0)</text>
        <dbReference type="Rhea" id="RHEA:16237"/>
        <dbReference type="Rhea" id="RHEA-COMP:10747"/>
        <dbReference type="Rhea" id="RHEA-COMP:10748"/>
        <dbReference type="ChEBI" id="CHEBI:83833"/>
        <dbReference type="ChEBI" id="CHEBI:83834"/>
        <dbReference type="EC" id="5.2.1.8"/>
    </reaction>
</comment>
<evidence type="ECO:0000256" key="2">
    <source>
        <dbReference type="ARBA" id="ARBA00013194"/>
    </source>
</evidence>
<reference evidence="10" key="1">
    <citation type="submission" date="2018-01" db="EMBL/GenBank/DDBJ databases">
        <title>Draft Genome Sequence of the Radioresistant Bacterium Deinococcus aerius TR0125, Isolated from the Higher Atmosphere above Japan.</title>
        <authorList>
            <person name="Satoh K."/>
            <person name="Arai H."/>
            <person name="Sanzen T."/>
            <person name="Kawaguchi Y."/>
            <person name="Hayashi H."/>
            <person name="Yokobori S."/>
            <person name="Yamagishi A."/>
            <person name="Oono Y."/>
            <person name="Narumi I."/>
        </authorList>
    </citation>
    <scope>NUCLEOTIDE SEQUENCE [LARGE SCALE GENOMIC DNA]</scope>
    <source>
        <strain evidence="10">TR0125</strain>
    </source>
</reference>
<evidence type="ECO:0000313" key="10">
    <source>
        <dbReference type="Proteomes" id="UP000236569"/>
    </source>
</evidence>
<dbReference type="Gene3D" id="1.10.4030.10">
    <property type="entry name" value="Porin chaperone SurA, peptide-binding domain"/>
    <property type="match status" value="2"/>
</dbReference>
<evidence type="ECO:0000313" key="9">
    <source>
        <dbReference type="EMBL" id="GBF04194.1"/>
    </source>
</evidence>
<gene>
    <name evidence="9" type="ORF">DAERI_010366</name>
</gene>
<dbReference type="Proteomes" id="UP000236569">
    <property type="component" value="Unassembled WGS sequence"/>
</dbReference>
<keyword evidence="10" id="KW-1185">Reference proteome</keyword>
<evidence type="ECO:0000259" key="8">
    <source>
        <dbReference type="PROSITE" id="PS50198"/>
    </source>
</evidence>
<keyword evidence="3" id="KW-0732">Signal</keyword>
<dbReference type="InterPro" id="IPR046357">
    <property type="entry name" value="PPIase_dom_sf"/>
</dbReference>
<keyword evidence="4 6" id="KW-0697">Rotamase</keyword>
<evidence type="ECO:0000256" key="1">
    <source>
        <dbReference type="ARBA" id="ARBA00000971"/>
    </source>
</evidence>
<organism evidence="9 10">
    <name type="scientific">Deinococcus aerius</name>
    <dbReference type="NCBI Taxonomy" id="200253"/>
    <lineage>
        <taxon>Bacteria</taxon>
        <taxon>Thermotogati</taxon>
        <taxon>Deinococcota</taxon>
        <taxon>Deinococci</taxon>
        <taxon>Deinococcales</taxon>
        <taxon>Deinococcaceae</taxon>
        <taxon>Deinococcus</taxon>
    </lineage>
</organism>
<dbReference type="AlphaFoldDB" id="A0A2I9CRN5"/>
<dbReference type="GO" id="GO:0003755">
    <property type="term" value="F:peptidyl-prolyl cis-trans isomerase activity"/>
    <property type="evidence" value="ECO:0007669"/>
    <property type="project" value="UniProtKB-KW"/>
</dbReference>
<dbReference type="InterPro" id="IPR000297">
    <property type="entry name" value="PPIase_PpiC"/>
</dbReference>
<accession>A0A2I9CRN5</accession>
<evidence type="ECO:0000256" key="3">
    <source>
        <dbReference type="ARBA" id="ARBA00022729"/>
    </source>
</evidence>
<dbReference type="RefSeq" id="WP_235610174.1">
    <property type="nucleotide sequence ID" value="NZ_BFAG01000001.1"/>
</dbReference>
<evidence type="ECO:0000256" key="5">
    <source>
        <dbReference type="ARBA" id="ARBA00023235"/>
    </source>
</evidence>
<feature type="domain" description="PpiC" evidence="8">
    <location>
        <begin position="182"/>
        <end position="278"/>
    </location>
</feature>
<sequence>MRRKKVVNVLLGVLALLLVVGMAYQFTPNVGSLFGNRQQGTPALKVNGQTVTAEELETVRRTNPVLGSAESGVLADDFKIYIVAQKVRQAVLTQGAKDIDVSRADVNAEVQKIREANNLTDNKAWTDALQGVGLTDAAFRQQTRDQLAVQRKVEQIQKTAPAATDAEARLYYQLNPQSFQSDARIVGREIVVNDKAKAQQLLAQVKGGADFATLARQNSTEFGDRGGALGPIENGSPRPVAQVALPSEVGTAAFALKDGGVTDVIGSGGKFYIVKVEKYLPPAVKPFEEAKADAVSAVNDQKKNAAVERWLDGLEKNAQIEVLDPNWKTENPTVASVGGQKIPYSDVVAQVVQNQQFASLLGQVPADQAAGLVNGILKPQVVETLLQGYAAPLIVQKKNIPLAGTRQELAAGLAAYGARDVQVTDADIQKFYAENRTQFETPASATVSEASFADRAKALAFRQGWNGQGSFVTAATKAGGTVSERGQVSPGTAEAPGTLGTELEAAVFTAKSLRPVGEGSLSDVVKVGNRYVVAYVTDLKRAAVQPLAQVRDQIRDQVLAQKKQEAGQTYLTSQVLALNPVNNLQKVLAAQQKRVAAAEPKTPAAQSPATPGAGSTQGSTDKGTGSSSTGSSTRGSTSGGSTGSNSATGSGNATSGGTTSGDTGDR</sequence>
<dbReference type="PANTHER" id="PTHR47245:SF1">
    <property type="entry name" value="FOLDASE PROTEIN PRSA"/>
    <property type="match status" value="1"/>
</dbReference>
<comment type="caution">
    <text evidence="9">The sequence shown here is derived from an EMBL/GenBank/DDBJ whole genome shotgun (WGS) entry which is preliminary data.</text>
</comment>
<feature type="compositionally biased region" description="Low complexity" evidence="7">
    <location>
        <begin position="614"/>
        <end position="636"/>
    </location>
</feature>
<dbReference type="PROSITE" id="PS50198">
    <property type="entry name" value="PPIC_PPIASE_2"/>
    <property type="match status" value="1"/>
</dbReference>
<dbReference type="SUPFAM" id="SSF54534">
    <property type="entry name" value="FKBP-like"/>
    <property type="match status" value="1"/>
</dbReference>
<dbReference type="PANTHER" id="PTHR47245">
    <property type="entry name" value="PEPTIDYLPROLYL ISOMERASE"/>
    <property type="match status" value="1"/>
</dbReference>
<evidence type="ECO:0000256" key="6">
    <source>
        <dbReference type="PROSITE-ProRule" id="PRU00278"/>
    </source>
</evidence>
<dbReference type="EC" id="5.2.1.8" evidence="2"/>
<proteinExistence type="predicted"/>
<protein>
    <recommendedName>
        <fullName evidence="2">peptidylprolyl isomerase</fullName>
        <ecNumber evidence="2">5.2.1.8</ecNumber>
    </recommendedName>
</protein>
<name>A0A2I9CRN5_9DEIO</name>
<dbReference type="SUPFAM" id="SSF109998">
    <property type="entry name" value="Triger factor/SurA peptide-binding domain-like"/>
    <property type="match status" value="2"/>
</dbReference>
<dbReference type="Pfam" id="PF13145">
    <property type="entry name" value="Rotamase_2"/>
    <property type="match status" value="2"/>
</dbReference>
<evidence type="ECO:0000256" key="7">
    <source>
        <dbReference type="SAM" id="MobiDB-lite"/>
    </source>
</evidence>
<dbReference type="EMBL" id="BFAG01000001">
    <property type="protein sequence ID" value="GBF04194.1"/>
    <property type="molecule type" value="Genomic_DNA"/>
</dbReference>
<feature type="compositionally biased region" description="Low complexity" evidence="7">
    <location>
        <begin position="643"/>
        <end position="666"/>
    </location>
</feature>
<keyword evidence="5 6" id="KW-0413">Isomerase</keyword>
<feature type="region of interest" description="Disordered" evidence="7">
    <location>
        <begin position="598"/>
        <end position="666"/>
    </location>
</feature>